<evidence type="ECO:0000313" key="1">
    <source>
        <dbReference type="EMBL" id="KAJ1346669.1"/>
    </source>
</evidence>
<dbReference type="Proteomes" id="UP001196413">
    <property type="component" value="Unassembled WGS sequence"/>
</dbReference>
<name>A0AAD5MF37_PARTN</name>
<dbReference type="EMBL" id="JAHQIW010000205">
    <property type="protein sequence ID" value="KAJ1346669.1"/>
    <property type="molecule type" value="Genomic_DNA"/>
</dbReference>
<dbReference type="AlphaFoldDB" id="A0AAD5MF37"/>
<keyword evidence="2" id="KW-1185">Reference proteome</keyword>
<gene>
    <name evidence="1" type="ORF">KIN20_001554</name>
</gene>
<protein>
    <submittedName>
        <fullName evidence="1">Uncharacterized protein</fullName>
    </submittedName>
</protein>
<sequence>MIFVKYLLSLQRYDSHYRSNSGDYYDCPSYDDYYDDSSKESKRCSHCKNLKIAPSQTPASIRYNTLSNGCRQALISCPKKGLLYSYMSVERRGRENVTLALGKLVTVVAKCRSDKKWYANTIGMQEVELVEVTCFPAPQEEYLVPPDFGLDGRPIAHRPE</sequence>
<evidence type="ECO:0000313" key="2">
    <source>
        <dbReference type="Proteomes" id="UP001196413"/>
    </source>
</evidence>
<accession>A0AAD5MF37</accession>
<reference evidence="1" key="1">
    <citation type="submission" date="2021-06" db="EMBL/GenBank/DDBJ databases">
        <title>Parelaphostrongylus tenuis whole genome reference sequence.</title>
        <authorList>
            <person name="Garwood T.J."/>
            <person name="Larsen P.A."/>
            <person name="Fountain-Jones N.M."/>
            <person name="Garbe J.R."/>
            <person name="Macchietto M.G."/>
            <person name="Kania S.A."/>
            <person name="Gerhold R.W."/>
            <person name="Richards J.E."/>
            <person name="Wolf T.M."/>
        </authorList>
    </citation>
    <scope>NUCLEOTIDE SEQUENCE</scope>
    <source>
        <strain evidence="1">MNPRO001-30</strain>
        <tissue evidence="1">Meninges</tissue>
    </source>
</reference>
<comment type="caution">
    <text evidence="1">The sequence shown here is derived from an EMBL/GenBank/DDBJ whole genome shotgun (WGS) entry which is preliminary data.</text>
</comment>
<proteinExistence type="predicted"/>
<organism evidence="1 2">
    <name type="scientific">Parelaphostrongylus tenuis</name>
    <name type="common">Meningeal worm</name>
    <dbReference type="NCBI Taxonomy" id="148309"/>
    <lineage>
        <taxon>Eukaryota</taxon>
        <taxon>Metazoa</taxon>
        <taxon>Ecdysozoa</taxon>
        <taxon>Nematoda</taxon>
        <taxon>Chromadorea</taxon>
        <taxon>Rhabditida</taxon>
        <taxon>Rhabditina</taxon>
        <taxon>Rhabditomorpha</taxon>
        <taxon>Strongyloidea</taxon>
        <taxon>Metastrongylidae</taxon>
        <taxon>Parelaphostrongylus</taxon>
    </lineage>
</organism>